<dbReference type="RefSeq" id="WP_194674896.1">
    <property type="nucleotide sequence ID" value="NZ_JADKRP010000001.1"/>
</dbReference>
<dbReference type="PRINTS" id="PR00732">
    <property type="entry name" value="GLHYDRLASE4"/>
</dbReference>
<evidence type="ECO:0000313" key="13">
    <source>
        <dbReference type="EMBL" id="MBF4630991.1"/>
    </source>
</evidence>
<accession>A0A8I0VB26</accession>
<evidence type="ECO:0000256" key="7">
    <source>
        <dbReference type="PIRSR" id="PIRSR601088-1"/>
    </source>
</evidence>
<sequence>MRLTILGGGGFRVPLVYSALLRDHEAGRVDHVALYDTDEVRLTAVARVLAEQAAAYADAPVITLHTDLDEALAGAAFVFSAIRVGGMAGRSCDERLGMAHGVIGQETVGYGGISYALRTLPVVMDLAERIRVQAPDAWVINFTNPAGVVTEAMSRVLGDRVIGICDSPIGLARRVLGALGVVGDDVVIDYAGLNHLGWLRGLRVDGRDVLPDLMARPDLIGTFEEGRLFGAEWVTELGAVPNEYLHYYYFKREVRHADQLAAQTRGAFLVEQQGRFYEQLEHRHDVSALALWERTRLDRETTYMATNRQSAGMGDRDEDDLVSGGYEDVAIALMRGIAYDQSARLILNVRNRGTLAALDADAVVEVPCVVDAYGAHPVAGTELPDFGVGLVTNAKYVERQTIEAGLGGSRAAAVRALAHHPLVDSVTVARSLLEDAMHAFPALSYLR</sequence>
<dbReference type="SUPFAM" id="SSF56327">
    <property type="entry name" value="LDH C-terminal domain-like"/>
    <property type="match status" value="1"/>
</dbReference>
<dbReference type="AlphaFoldDB" id="A0A8I0VB26"/>
<evidence type="ECO:0000313" key="14">
    <source>
        <dbReference type="Proteomes" id="UP000634579"/>
    </source>
</evidence>
<evidence type="ECO:0000256" key="5">
    <source>
        <dbReference type="ARBA" id="ARBA00023211"/>
    </source>
</evidence>
<dbReference type="CDD" id="cd05296">
    <property type="entry name" value="GH4_P_beta_glucosidase"/>
    <property type="match status" value="1"/>
</dbReference>
<dbReference type="InterPro" id="IPR036291">
    <property type="entry name" value="NAD(P)-bd_dom_sf"/>
</dbReference>
<dbReference type="InterPro" id="IPR019802">
    <property type="entry name" value="GlycHydrolase_4_CS"/>
</dbReference>
<keyword evidence="5 9" id="KW-0464">Manganese</keyword>
<protein>
    <submittedName>
        <fullName evidence="13">6-phospho-beta-glucosidase</fullName>
    </submittedName>
</protein>
<reference evidence="13 14" key="1">
    <citation type="submission" date="2020-10" db="EMBL/GenBank/DDBJ databases">
        <title>Draft genome sequences of plant-associated actinobacteria.</title>
        <authorList>
            <person name="Tarlachkov S.V."/>
            <person name="Starodumova I.P."/>
            <person name="Dorofeeva L.V."/>
            <person name="Prisyazhnaya N.V."/>
            <person name="Roubtsova T.V."/>
            <person name="Chizhov V.N."/>
            <person name="Nadler S.A."/>
            <person name="Subbotin S.A."/>
            <person name="Evtushenko L.I."/>
        </authorList>
    </citation>
    <scope>NUCLEOTIDE SEQUENCE [LARGE SCALE GENOMIC DNA]</scope>
    <source>
        <strain evidence="13 14">VKM Ac-2886</strain>
    </source>
</reference>
<dbReference type="Gene3D" id="3.90.110.10">
    <property type="entry name" value="Lactate dehydrogenase/glycoside hydrolase, family 4, C-terminal"/>
    <property type="match status" value="1"/>
</dbReference>
<feature type="binding site" evidence="9">
    <location>
        <position position="195"/>
    </location>
    <ligand>
        <name>Mn(2+)</name>
        <dbReference type="ChEBI" id="CHEBI:29035"/>
    </ligand>
</feature>
<dbReference type="GO" id="GO:0005975">
    <property type="term" value="P:carbohydrate metabolic process"/>
    <property type="evidence" value="ECO:0007669"/>
    <property type="project" value="InterPro"/>
</dbReference>
<dbReference type="Pfam" id="PF11975">
    <property type="entry name" value="Glyco_hydro_4C"/>
    <property type="match status" value="1"/>
</dbReference>
<evidence type="ECO:0000256" key="11">
    <source>
        <dbReference type="RuleBase" id="RU361152"/>
    </source>
</evidence>
<dbReference type="PANTHER" id="PTHR32092">
    <property type="entry name" value="6-PHOSPHO-BETA-GLUCOSIDASE-RELATED"/>
    <property type="match status" value="1"/>
</dbReference>
<keyword evidence="3 11" id="KW-0378">Hydrolase</keyword>
<evidence type="ECO:0000259" key="12">
    <source>
        <dbReference type="Pfam" id="PF11975"/>
    </source>
</evidence>
<dbReference type="PROSITE" id="PS01324">
    <property type="entry name" value="GLYCOSYL_HYDROL_F4"/>
    <property type="match status" value="1"/>
</dbReference>
<dbReference type="InterPro" id="IPR001088">
    <property type="entry name" value="Glyco_hydro_4"/>
</dbReference>
<dbReference type="Gene3D" id="3.40.50.720">
    <property type="entry name" value="NAD(P)-binding Rossmann-like Domain"/>
    <property type="match status" value="1"/>
</dbReference>
<comment type="caution">
    <text evidence="13">The sequence shown here is derived from an EMBL/GenBank/DDBJ whole genome shotgun (WGS) entry which is preliminary data.</text>
</comment>
<keyword evidence="9" id="KW-0408">Iron</keyword>
<feature type="site" description="Increases basicity of active site Tyr" evidence="10">
    <location>
        <position position="106"/>
    </location>
</feature>
<dbReference type="InterPro" id="IPR015955">
    <property type="entry name" value="Lactate_DH/Glyco_Ohase_4_C"/>
</dbReference>
<feature type="active site" description="Proton donor" evidence="7">
    <location>
        <position position="166"/>
    </location>
</feature>
<evidence type="ECO:0000256" key="1">
    <source>
        <dbReference type="ARBA" id="ARBA00010141"/>
    </source>
</evidence>
<evidence type="ECO:0000256" key="8">
    <source>
        <dbReference type="PIRSR" id="PIRSR601088-2"/>
    </source>
</evidence>
<feature type="binding site" evidence="8">
    <location>
        <position position="90"/>
    </location>
    <ligand>
        <name>substrate</name>
    </ligand>
</feature>
<name>A0A8I0VB26_9MICO</name>
<evidence type="ECO:0000256" key="3">
    <source>
        <dbReference type="ARBA" id="ARBA00022801"/>
    </source>
</evidence>
<keyword evidence="9" id="KW-0533">Nickel</keyword>
<keyword evidence="14" id="KW-1185">Reference proteome</keyword>
<dbReference type="Pfam" id="PF02056">
    <property type="entry name" value="Glyco_hydro_4"/>
    <property type="match status" value="1"/>
</dbReference>
<gene>
    <name evidence="13" type="ORF">ITJ42_07175</name>
</gene>
<dbReference type="EMBL" id="JADKRP010000001">
    <property type="protein sequence ID" value="MBF4630991.1"/>
    <property type="molecule type" value="Genomic_DNA"/>
</dbReference>
<keyword evidence="2 9" id="KW-0479">Metal-binding</keyword>
<feature type="binding site" evidence="9">
    <location>
        <position position="165"/>
    </location>
    <ligand>
        <name>Mn(2+)</name>
        <dbReference type="ChEBI" id="CHEBI:29035"/>
    </ligand>
</feature>
<comment type="similarity">
    <text evidence="1 11">Belongs to the glycosyl hydrolase 4 family.</text>
</comment>
<dbReference type="GO" id="GO:0004553">
    <property type="term" value="F:hydrolase activity, hydrolyzing O-glycosyl compounds"/>
    <property type="evidence" value="ECO:0007669"/>
    <property type="project" value="InterPro"/>
</dbReference>
<keyword evidence="6 11" id="KW-0326">Glycosidase</keyword>
<dbReference type="GO" id="GO:0016616">
    <property type="term" value="F:oxidoreductase activity, acting on the CH-OH group of donors, NAD or NADP as acceptor"/>
    <property type="evidence" value="ECO:0007669"/>
    <property type="project" value="InterPro"/>
</dbReference>
<evidence type="ECO:0000256" key="2">
    <source>
        <dbReference type="ARBA" id="ARBA00022723"/>
    </source>
</evidence>
<dbReference type="SUPFAM" id="SSF51735">
    <property type="entry name" value="NAD(P)-binding Rossmann-fold domains"/>
    <property type="match status" value="1"/>
</dbReference>
<feature type="binding site" evidence="8">
    <location>
        <position position="144"/>
    </location>
    <ligand>
        <name>substrate</name>
    </ligand>
</feature>
<dbReference type="GO" id="GO:0046872">
    <property type="term" value="F:metal ion binding"/>
    <property type="evidence" value="ECO:0007669"/>
    <property type="project" value="UniProtKB-KW"/>
</dbReference>
<evidence type="ECO:0000256" key="4">
    <source>
        <dbReference type="ARBA" id="ARBA00023027"/>
    </source>
</evidence>
<dbReference type="Proteomes" id="UP000634579">
    <property type="component" value="Unassembled WGS sequence"/>
</dbReference>
<dbReference type="InterPro" id="IPR022616">
    <property type="entry name" value="Glyco_hydro_4_C"/>
</dbReference>
<dbReference type="PANTHER" id="PTHR32092:SF5">
    <property type="entry name" value="6-PHOSPHO-BETA-GLUCOSIDASE"/>
    <property type="match status" value="1"/>
</dbReference>
<evidence type="ECO:0000256" key="9">
    <source>
        <dbReference type="PIRSR" id="PIRSR601088-3"/>
    </source>
</evidence>
<proteinExistence type="inferred from homology"/>
<keyword evidence="4 11" id="KW-0520">NAD</keyword>
<evidence type="ECO:0000256" key="10">
    <source>
        <dbReference type="PIRSR" id="PIRSR601088-4"/>
    </source>
</evidence>
<feature type="binding site" evidence="8">
    <location>
        <position position="275"/>
    </location>
    <ligand>
        <name>substrate</name>
    </ligand>
</feature>
<organism evidence="13 14">
    <name type="scientific">Clavibacter phaseoli</name>
    <dbReference type="NCBI Taxonomy" id="1734031"/>
    <lineage>
        <taxon>Bacteria</taxon>
        <taxon>Bacillati</taxon>
        <taxon>Actinomycetota</taxon>
        <taxon>Actinomycetes</taxon>
        <taxon>Micrococcales</taxon>
        <taxon>Microbacteriaceae</taxon>
        <taxon>Clavibacter</taxon>
    </lineage>
</organism>
<feature type="domain" description="Glycosyl hydrolase family 4 C-terminal" evidence="12">
    <location>
        <begin position="190"/>
        <end position="423"/>
    </location>
</feature>
<comment type="cofactor">
    <cofactor evidence="11">
        <name>NAD(+)</name>
        <dbReference type="ChEBI" id="CHEBI:57540"/>
    </cofactor>
    <text evidence="11">Binds 1 NAD(+) per subunit.</text>
</comment>
<feature type="active site" description="Proton acceptor" evidence="7">
    <location>
        <position position="244"/>
    </location>
</feature>
<evidence type="ECO:0000256" key="6">
    <source>
        <dbReference type="ARBA" id="ARBA00023295"/>
    </source>
</evidence>
<keyword evidence="9" id="KW-0170">Cobalt</keyword>